<dbReference type="Proteomes" id="UP000244005">
    <property type="component" value="Unassembled WGS sequence"/>
</dbReference>
<sequence>MLSSPRRHGAHGHKIHRRKYERDSRELGTKKPDFSLGNYQRSWTHSVGATSRIVPNGSTTGNEEQREEKMSQRFRKPAHARQSY</sequence>
<dbReference type="EMBL" id="KZ772762">
    <property type="protein sequence ID" value="PTQ33354.1"/>
    <property type="molecule type" value="Genomic_DNA"/>
</dbReference>
<accession>A0A2R6WHN5</accession>
<dbReference type="Gramene" id="Mp4g21340.1">
    <property type="protein sequence ID" value="Mp4g21340.1.cds1"/>
    <property type="gene ID" value="Mp4g21340"/>
</dbReference>
<feature type="compositionally biased region" description="Basic and acidic residues" evidence="1">
    <location>
        <begin position="20"/>
        <end position="33"/>
    </location>
</feature>
<reference evidence="3" key="1">
    <citation type="journal article" date="2017" name="Cell">
        <title>Insights into land plant evolution garnered from the Marchantia polymorpha genome.</title>
        <authorList>
            <person name="Bowman J.L."/>
            <person name="Kohchi T."/>
            <person name="Yamato K.T."/>
            <person name="Jenkins J."/>
            <person name="Shu S."/>
            <person name="Ishizaki K."/>
            <person name="Yamaoka S."/>
            <person name="Nishihama R."/>
            <person name="Nakamura Y."/>
            <person name="Berger F."/>
            <person name="Adam C."/>
            <person name="Aki S.S."/>
            <person name="Althoff F."/>
            <person name="Araki T."/>
            <person name="Arteaga-Vazquez M.A."/>
            <person name="Balasubrmanian S."/>
            <person name="Barry K."/>
            <person name="Bauer D."/>
            <person name="Boehm C.R."/>
            <person name="Briginshaw L."/>
            <person name="Caballero-Perez J."/>
            <person name="Catarino B."/>
            <person name="Chen F."/>
            <person name="Chiyoda S."/>
            <person name="Chovatia M."/>
            <person name="Davies K.M."/>
            <person name="Delmans M."/>
            <person name="Demura T."/>
            <person name="Dierschke T."/>
            <person name="Dolan L."/>
            <person name="Dorantes-Acosta A.E."/>
            <person name="Eklund D.M."/>
            <person name="Florent S.N."/>
            <person name="Flores-Sandoval E."/>
            <person name="Fujiyama A."/>
            <person name="Fukuzawa H."/>
            <person name="Galik B."/>
            <person name="Grimanelli D."/>
            <person name="Grimwood J."/>
            <person name="Grossniklaus U."/>
            <person name="Hamada T."/>
            <person name="Haseloff J."/>
            <person name="Hetherington A.J."/>
            <person name="Higo A."/>
            <person name="Hirakawa Y."/>
            <person name="Hundley H.N."/>
            <person name="Ikeda Y."/>
            <person name="Inoue K."/>
            <person name="Inoue S.I."/>
            <person name="Ishida S."/>
            <person name="Jia Q."/>
            <person name="Kakita M."/>
            <person name="Kanazawa T."/>
            <person name="Kawai Y."/>
            <person name="Kawashima T."/>
            <person name="Kennedy M."/>
            <person name="Kinose K."/>
            <person name="Kinoshita T."/>
            <person name="Kohara Y."/>
            <person name="Koide E."/>
            <person name="Komatsu K."/>
            <person name="Kopischke S."/>
            <person name="Kubo M."/>
            <person name="Kyozuka J."/>
            <person name="Lagercrantz U."/>
            <person name="Lin S.S."/>
            <person name="Lindquist E."/>
            <person name="Lipzen A.M."/>
            <person name="Lu C.W."/>
            <person name="De Luna E."/>
            <person name="Martienssen R.A."/>
            <person name="Minamino N."/>
            <person name="Mizutani M."/>
            <person name="Mizutani M."/>
            <person name="Mochizuki N."/>
            <person name="Monte I."/>
            <person name="Mosher R."/>
            <person name="Nagasaki H."/>
            <person name="Nakagami H."/>
            <person name="Naramoto S."/>
            <person name="Nishitani K."/>
            <person name="Ohtani M."/>
            <person name="Okamoto T."/>
            <person name="Okumura M."/>
            <person name="Phillips J."/>
            <person name="Pollak B."/>
            <person name="Reinders A."/>
            <person name="Rovekamp M."/>
            <person name="Sano R."/>
            <person name="Sawa S."/>
            <person name="Schmid M.W."/>
            <person name="Shirakawa M."/>
            <person name="Solano R."/>
            <person name="Spunde A."/>
            <person name="Suetsugu N."/>
            <person name="Sugano S."/>
            <person name="Sugiyama A."/>
            <person name="Sun R."/>
            <person name="Suzuki Y."/>
            <person name="Takenaka M."/>
            <person name="Takezawa D."/>
            <person name="Tomogane H."/>
            <person name="Tsuzuki M."/>
            <person name="Ueda T."/>
            <person name="Umeda M."/>
            <person name="Ward J.M."/>
            <person name="Watanabe Y."/>
            <person name="Yazaki K."/>
            <person name="Yokoyama R."/>
            <person name="Yoshitake Y."/>
            <person name="Yotsui I."/>
            <person name="Zachgo S."/>
            <person name="Schmutz J."/>
        </authorList>
    </citation>
    <scope>NUCLEOTIDE SEQUENCE [LARGE SCALE GENOMIC DNA]</scope>
    <source>
        <strain evidence="3">Tak-1</strain>
    </source>
</reference>
<gene>
    <name evidence="2" type="ORF">MARPO_0090s0087</name>
</gene>
<feature type="region of interest" description="Disordered" evidence="1">
    <location>
        <begin position="1"/>
        <end position="84"/>
    </location>
</feature>
<evidence type="ECO:0000256" key="1">
    <source>
        <dbReference type="SAM" id="MobiDB-lite"/>
    </source>
</evidence>
<protein>
    <submittedName>
        <fullName evidence="2">Uncharacterized protein</fullName>
    </submittedName>
</protein>
<evidence type="ECO:0000313" key="3">
    <source>
        <dbReference type="Proteomes" id="UP000244005"/>
    </source>
</evidence>
<name>A0A2R6WHN5_MARPO</name>
<keyword evidence="3" id="KW-1185">Reference proteome</keyword>
<feature type="compositionally biased region" description="Basic residues" evidence="1">
    <location>
        <begin position="72"/>
        <end position="84"/>
    </location>
</feature>
<organism evidence="2 3">
    <name type="scientific">Marchantia polymorpha</name>
    <name type="common">Common liverwort</name>
    <name type="synonym">Marchantia aquatica</name>
    <dbReference type="NCBI Taxonomy" id="3197"/>
    <lineage>
        <taxon>Eukaryota</taxon>
        <taxon>Viridiplantae</taxon>
        <taxon>Streptophyta</taxon>
        <taxon>Embryophyta</taxon>
        <taxon>Marchantiophyta</taxon>
        <taxon>Marchantiopsida</taxon>
        <taxon>Marchantiidae</taxon>
        <taxon>Marchantiales</taxon>
        <taxon>Marchantiaceae</taxon>
        <taxon>Marchantia</taxon>
    </lineage>
</organism>
<feature type="compositionally biased region" description="Basic residues" evidence="1">
    <location>
        <begin position="1"/>
        <end position="19"/>
    </location>
</feature>
<proteinExistence type="predicted"/>
<evidence type="ECO:0000313" key="2">
    <source>
        <dbReference type="EMBL" id="PTQ33354.1"/>
    </source>
</evidence>
<feature type="compositionally biased region" description="Polar residues" evidence="1">
    <location>
        <begin position="37"/>
        <end position="49"/>
    </location>
</feature>
<dbReference type="AlphaFoldDB" id="A0A2R6WHN5"/>